<dbReference type="AlphaFoldDB" id="A0A0F7SUQ1"/>
<protein>
    <submittedName>
        <fullName evidence="2">Uncharacterized protein</fullName>
    </submittedName>
</protein>
<name>A0A0F7SUQ1_PHARH</name>
<proteinExistence type="predicted"/>
<reference evidence="2" key="1">
    <citation type="submission" date="2014-08" db="EMBL/GenBank/DDBJ databases">
        <authorList>
            <person name="Sharma Rahul"/>
            <person name="Thines Marco"/>
        </authorList>
    </citation>
    <scope>NUCLEOTIDE SEQUENCE</scope>
</reference>
<feature type="region of interest" description="Disordered" evidence="1">
    <location>
        <begin position="1"/>
        <end position="49"/>
    </location>
</feature>
<organism evidence="2">
    <name type="scientific">Phaffia rhodozyma</name>
    <name type="common">Yeast</name>
    <name type="synonym">Xanthophyllomyces dendrorhous</name>
    <dbReference type="NCBI Taxonomy" id="264483"/>
    <lineage>
        <taxon>Eukaryota</taxon>
        <taxon>Fungi</taxon>
        <taxon>Dikarya</taxon>
        <taxon>Basidiomycota</taxon>
        <taxon>Agaricomycotina</taxon>
        <taxon>Tremellomycetes</taxon>
        <taxon>Cystofilobasidiales</taxon>
        <taxon>Mrakiaceae</taxon>
        <taxon>Phaffia</taxon>
    </lineage>
</organism>
<evidence type="ECO:0000256" key="1">
    <source>
        <dbReference type="SAM" id="MobiDB-lite"/>
    </source>
</evidence>
<evidence type="ECO:0000313" key="2">
    <source>
        <dbReference type="EMBL" id="CED84424.1"/>
    </source>
</evidence>
<dbReference type="EMBL" id="LN483166">
    <property type="protein sequence ID" value="CED84424.1"/>
    <property type="molecule type" value="Genomic_DNA"/>
</dbReference>
<accession>A0A0F7SUQ1</accession>
<sequence length="49" mass="5125">MAGEKRKEQGTGVSGSYPSPAQPAHPAPSRRGRARAYQRAVTKAPGAPH</sequence>